<dbReference type="Proteomes" id="UP000015347">
    <property type="component" value="Unassembled WGS sequence"/>
</dbReference>
<dbReference type="Pfam" id="PF04199">
    <property type="entry name" value="Cyclase"/>
    <property type="match status" value="1"/>
</dbReference>
<sequence length="304" mass="31689">MRDPAPESRHPVPMLAPHMADRALAQGRGRHDLTLDAGLQRQLEALVATHMTGRDVRLSAALGAAAGPAMAASHGGGGTGGVADLTHTLHPGFPTFFGEPQFAAEQLYSFGSDGFNLFELTVNEHTGTHIDAPLHFSEDGASVDEIPLGQLVAPLCVIDIAARAEEDADAQVTPDDIRAWMAANGEIPENACVAMHSGWASKVDTDGFRNFDGTAMHFPGFHVEAAEMLIEETGAMSIAVDTLSLDFGPSPDFAAHYAWLPTGRFGIEALAGLDAVPAAGATIVVGAPKHRGGSGGPARVFALM</sequence>
<dbReference type="HOGENOM" id="CLU_030671_2_0_5"/>
<evidence type="ECO:0000313" key="1">
    <source>
        <dbReference type="EMBL" id="EPX83082.1"/>
    </source>
</evidence>
<dbReference type="Gene3D" id="3.50.30.50">
    <property type="entry name" value="Putative cyclase"/>
    <property type="match status" value="1"/>
</dbReference>
<dbReference type="SUPFAM" id="SSF102198">
    <property type="entry name" value="Putative cyclase"/>
    <property type="match status" value="1"/>
</dbReference>
<name>S9QTZ9_9RHOB</name>
<dbReference type="STRING" id="1123237.Salmuc_02880"/>
<dbReference type="GO" id="GO:0004061">
    <property type="term" value="F:arylformamidase activity"/>
    <property type="evidence" value="ECO:0007669"/>
    <property type="project" value="InterPro"/>
</dbReference>
<keyword evidence="2" id="KW-1185">Reference proteome</keyword>
<evidence type="ECO:0000313" key="2">
    <source>
        <dbReference type="Proteomes" id="UP000015347"/>
    </source>
</evidence>
<dbReference type="PANTHER" id="PTHR31118">
    <property type="entry name" value="CYCLASE-LIKE PROTEIN 2"/>
    <property type="match status" value="1"/>
</dbReference>
<dbReference type="GO" id="GO:0019441">
    <property type="term" value="P:L-tryptophan catabolic process to kynurenine"/>
    <property type="evidence" value="ECO:0007669"/>
    <property type="project" value="InterPro"/>
</dbReference>
<accession>S9QTZ9</accession>
<reference evidence="2" key="1">
    <citation type="journal article" date="2014" name="Stand. Genomic Sci.">
        <title>Genome sequence of the exopolysaccharide-producing Salipiger mucosus type strain (DSM 16094(T)), a moderately halophilic member of the Roseobacter clade.</title>
        <authorList>
            <person name="Riedel T."/>
            <person name="Spring S."/>
            <person name="Fiebig A."/>
            <person name="Petersen J."/>
            <person name="Kyrpides N.C."/>
            <person name="Goker M."/>
            <person name="Klenk H.P."/>
        </authorList>
    </citation>
    <scope>NUCLEOTIDE SEQUENCE [LARGE SCALE GENOMIC DNA]</scope>
    <source>
        <strain evidence="2">DSM 16094</strain>
    </source>
</reference>
<organism evidence="1 2">
    <name type="scientific">Salipiger mucosus DSM 16094</name>
    <dbReference type="NCBI Taxonomy" id="1123237"/>
    <lineage>
        <taxon>Bacteria</taxon>
        <taxon>Pseudomonadati</taxon>
        <taxon>Pseudomonadota</taxon>
        <taxon>Alphaproteobacteria</taxon>
        <taxon>Rhodobacterales</taxon>
        <taxon>Roseobacteraceae</taxon>
        <taxon>Salipiger</taxon>
    </lineage>
</organism>
<dbReference type="InterPro" id="IPR007325">
    <property type="entry name" value="KFase/CYL"/>
</dbReference>
<gene>
    <name evidence="1" type="ORF">Salmuc_02880</name>
</gene>
<dbReference type="InterPro" id="IPR037175">
    <property type="entry name" value="KFase_sf"/>
</dbReference>
<dbReference type="eggNOG" id="COG1878">
    <property type="taxonomic scope" value="Bacteria"/>
</dbReference>
<dbReference type="EMBL" id="APVH01000017">
    <property type="protein sequence ID" value="EPX83082.1"/>
    <property type="molecule type" value="Genomic_DNA"/>
</dbReference>
<protein>
    <submittedName>
        <fullName evidence="1">Cyclase family protein</fullName>
    </submittedName>
</protein>
<proteinExistence type="predicted"/>
<comment type="caution">
    <text evidence="1">The sequence shown here is derived from an EMBL/GenBank/DDBJ whole genome shotgun (WGS) entry which is preliminary data.</text>
</comment>
<dbReference type="PANTHER" id="PTHR31118:SF12">
    <property type="entry name" value="CYCLASE-LIKE PROTEIN 2"/>
    <property type="match status" value="1"/>
</dbReference>
<dbReference type="AlphaFoldDB" id="S9QTZ9"/>